<protein>
    <submittedName>
        <fullName evidence="6">Phosphotriesterase-related protein</fullName>
    </submittedName>
</protein>
<feature type="binding site" description="via carbamate group" evidence="4">
    <location>
        <position position="144"/>
    </location>
    <ligand>
        <name>Zn(2+)</name>
        <dbReference type="ChEBI" id="CHEBI:29105"/>
        <label>2</label>
    </ligand>
</feature>
<feature type="binding site" evidence="4">
    <location>
        <position position="24"/>
    </location>
    <ligand>
        <name>Zn(2+)</name>
        <dbReference type="ChEBI" id="CHEBI:29105"/>
        <label>1</label>
    </ligand>
</feature>
<dbReference type="OrthoDB" id="9795018at2"/>
<proteinExistence type="inferred from homology"/>
<feature type="binding site" evidence="4">
    <location>
        <position position="264"/>
    </location>
    <ligand>
        <name>Zn(2+)</name>
        <dbReference type="ChEBI" id="CHEBI:29105"/>
        <label>1</label>
    </ligand>
</feature>
<keyword evidence="2" id="KW-0378">Hydrolase</keyword>
<evidence type="ECO:0000313" key="6">
    <source>
        <dbReference type="EMBL" id="SFI63510.1"/>
    </source>
</evidence>
<evidence type="ECO:0000256" key="5">
    <source>
        <dbReference type="PROSITE-ProRule" id="PRU00679"/>
    </source>
</evidence>
<accession>A0A1I3JTT7</accession>
<dbReference type="EMBL" id="FORP01000001">
    <property type="protein sequence ID" value="SFI63510.1"/>
    <property type="molecule type" value="Genomic_DNA"/>
</dbReference>
<feature type="binding site" evidence="4">
    <location>
        <position position="22"/>
    </location>
    <ligand>
        <name>Zn(2+)</name>
        <dbReference type="ChEBI" id="CHEBI:29105"/>
        <label>1</label>
    </ligand>
</feature>
<dbReference type="SUPFAM" id="SSF51556">
    <property type="entry name" value="Metallo-dependent hydrolases"/>
    <property type="match status" value="1"/>
</dbReference>
<feature type="modified residue" description="N6-carboxylysine" evidence="3 5">
    <location>
        <position position="144"/>
    </location>
</feature>
<feature type="binding site" evidence="4">
    <location>
        <position position="207"/>
    </location>
    <ligand>
        <name>Zn(2+)</name>
        <dbReference type="ChEBI" id="CHEBI:29105"/>
        <label>2</label>
    </ligand>
</feature>
<keyword evidence="7" id="KW-1185">Reference proteome</keyword>
<gene>
    <name evidence="6" type="ORF">SAMN05421835_101269</name>
</gene>
<dbReference type="GO" id="GO:0016787">
    <property type="term" value="F:hydrolase activity"/>
    <property type="evidence" value="ECO:0007669"/>
    <property type="project" value="UniProtKB-KW"/>
</dbReference>
<dbReference type="PROSITE" id="PS51347">
    <property type="entry name" value="PHOSPHOTRIESTERASE_2"/>
    <property type="match status" value="1"/>
</dbReference>
<dbReference type="GO" id="GO:0008270">
    <property type="term" value="F:zinc ion binding"/>
    <property type="evidence" value="ECO:0007669"/>
    <property type="project" value="InterPro"/>
</dbReference>
<dbReference type="Proteomes" id="UP000199025">
    <property type="component" value="Unassembled WGS sequence"/>
</dbReference>
<reference evidence="6 7" key="1">
    <citation type="submission" date="2016-10" db="EMBL/GenBank/DDBJ databases">
        <authorList>
            <person name="de Groot N.N."/>
        </authorList>
    </citation>
    <scope>NUCLEOTIDE SEQUENCE [LARGE SCALE GENOMIC DNA]</scope>
    <source>
        <strain evidence="6 7">DSM 44468</strain>
    </source>
</reference>
<dbReference type="STRING" id="115433.SAMN05421835_101269"/>
<comment type="similarity">
    <text evidence="5">Belongs to the metallo-dependent hydrolases superfamily. Phosphotriesterase family.</text>
</comment>
<evidence type="ECO:0000313" key="7">
    <source>
        <dbReference type="Proteomes" id="UP000199025"/>
    </source>
</evidence>
<dbReference type="PANTHER" id="PTHR10819:SF3">
    <property type="entry name" value="PHOSPHOTRIESTERASE-RELATED PROTEIN"/>
    <property type="match status" value="1"/>
</dbReference>
<dbReference type="Gene3D" id="3.20.20.140">
    <property type="entry name" value="Metal-dependent hydrolases"/>
    <property type="match status" value="1"/>
</dbReference>
<name>A0A1I3JTT7_9PSEU</name>
<dbReference type="RefSeq" id="WP_091503701.1">
    <property type="nucleotide sequence ID" value="NZ_CBDRCA010000011.1"/>
</dbReference>
<organism evidence="6 7">
    <name type="scientific">Amycolatopsis sacchari</name>
    <dbReference type="NCBI Taxonomy" id="115433"/>
    <lineage>
        <taxon>Bacteria</taxon>
        <taxon>Bacillati</taxon>
        <taxon>Actinomycetota</taxon>
        <taxon>Actinomycetes</taxon>
        <taxon>Pseudonocardiales</taxon>
        <taxon>Pseudonocardiaceae</taxon>
        <taxon>Amycolatopsis</taxon>
    </lineage>
</organism>
<dbReference type="InterPro" id="IPR001559">
    <property type="entry name" value="Phosphotriesterase"/>
</dbReference>
<feature type="binding site" description="via carbamate group" evidence="4">
    <location>
        <position position="144"/>
    </location>
    <ligand>
        <name>Zn(2+)</name>
        <dbReference type="ChEBI" id="CHEBI:29105"/>
        <label>1</label>
    </ligand>
</feature>
<dbReference type="InterPro" id="IPR032466">
    <property type="entry name" value="Metal_Hydrolase"/>
</dbReference>
<dbReference type="AlphaFoldDB" id="A0A1I3JTT7"/>
<evidence type="ECO:0000256" key="4">
    <source>
        <dbReference type="PIRSR" id="PIRSR601559-51"/>
    </source>
</evidence>
<evidence type="ECO:0000256" key="1">
    <source>
        <dbReference type="ARBA" id="ARBA00022723"/>
    </source>
</evidence>
<evidence type="ECO:0000256" key="3">
    <source>
        <dbReference type="PIRSR" id="PIRSR601559-50"/>
    </source>
</evidence>
<sequence>MTAVPTAGGVVDSADLGRTYMHEHIFTLTADVQQNFPEEWGDEETRVADAADKLKALAAQGVRTIVDPTVIGLGRYIPRIQRVAERVPELNIVVATGIYTYESVPHFFTHRGPAVGRPEPMVEMFVRDITEGISGTGVRAGMLKCAIDAQGMTAGVERVMRAVAQAHHRTGTPITVHTHPSSRTGLEVKRVLCDEEGVDPGRVVLGHSGDTTDCDHLAELADAGFVLGMDRFGINLETTFEARADTLVEMCRRGYAGSMVLSQDASCYIDWIEPELMALLPQWHYLHIADEVLPYVRERGVTEEQIETMLVGTPRRVFEG</sequence>
<evidence type="ECO:0000256" key="2">
    <source>
        <dbReference type="ARBA" id="ARBA00022801"/>
    </source>
</evidence>
<dbReference type="PANTHER" id="PTHR10819">
    <property type="entry name" value="PHOSPHOTRIESTERASE-RELATED"/>
    <property type="match status" value="1"/>
</dbReference>
<comment type="cofactor">
    <cofactor evidence="4">
        <name>a divalent metal cation</name>
        <dbReference type="ChEBI" id="CHEBI:60240"/>
    </cofactor>
    <text evidence="4">Binds 2 divalent metal cations per subunit.</text>
</comment>
<feature type="binding site" evidence="4">
    <location>
        <position position="177"/>
    </location>
    <ligand>
        <name>Zn(2+)</name>
        <dbReference type="ChEBI" id="CHEBI:29105"/>
        <label>2</label>
    </ligand>
</feature>
<keyword evidence="1 4" id="KW-0479">Metal-binding</keyword>
<dbReference type="Pfam" id="PF02126">
    <property type="entry name" value="PTE"/>
    <property type="match status" value="1"/>
</dbReference>